<dbReference type="Gene3D" id="2.40.160.200">
    <property type="entry name" value="LURP1-related"/>
    <property type="match status" value="1"/>
</dbReference>
<accession>A0A844FR32</accession>
<dbReference type="Pfam" id="PF04525">
    <property type="entry name" value="LOR"/>
    <property type="match status" value="1"/>
</dbReference>
<gene>
    <name evidence="2" type="ORF">FYJ79_00725</name>
</gene>
<dbReference type="InterPro" id="IPR007612">
    <property type="entry name" value="LOR"/>
</dbReference>
<comment type="caution">
    <text evidence="2">The sequence shown here is derived from an EMBL/GenBank/DDBJ whole genome shotgun (WGS) entry which is preliminary data.</text>
</comment>
<name>A0A844FR32_9FIRM</name>
<proteinExistence type="inferred from homology"/>
<organism evidence="2 3">
    <name type="scientific">Sharpea porci</name>
    <dbReference type="NCBI Taxonomy" id="2652286"/>
    <lineage>
        <taxon>Bacteria</taxon>
        <taxon>Bacillati</taxon>
        <taxon>Bacillota</taxon>
        <taxon>Erysipelotrichia</taxon>
        <taxon>Erysipelotrichales</taxon>
        <taxon>Coprobacillaceae</taxon>
        <taxon>Sharpea</taxon>
    </lineage>
</organism>
<dbReference type="InterPro" id="IPR025659">
    <property type="entry name" value="Tubby-like_C"/>
</dbReference>
<comment type="similarity">
    <text evidence="1">Belongs to the LOR family.</text>
</comment>
<dbReference type="RefSeq" id="WP_154514074.1">
    <property type="nucleotide sequence ID" value="NZ_VUNM01000001.1"/>
</dbReference>
<reference evidence="2 3" key="1">
    <citation type="submission" date="2019-08" db="EMBL/GenBank/DDBJ databases">
        <title>In-depth cultivation of the pig gut microbiome towards novel bacterial diversity and tailored functional studies.</title>
        <authorList>
            <person name="Wylensek D."/>
            <person name="Hitch T.C.A."/>
            <person name="Clavel T."/>
        </authorList>
    </citation>
    <scope>NUCLEOTIDE SEQUENCE [LARGE SCALE GENOMIC DNA]</scope>
    <source>
        <strain evidence="2 3">CA-Schmier-601-WT-3</strain>
    </source>
</reference>
<evidence type="ECO:0000256" key="1">
    <source>
        <dbReference type="ARBA" id="ARBA00005437"/>
    </source>
</evidence>
<protein>
    <submittedName>
        <fullName evidence="2">Uncharacterized protein</fullName>
    </submittedName>
</protein>
<evidence type="ECO:0000313" key="2">
    <source>
        <dbReference type="EMBL" id="MST88133.1"/>
    </source>
</evidence>
<evidence type="ECO:0000313" key="3">
    <source>
        <dbReference type="Proteomes" id="UP000442619"/>
    </source>
</evidence>
<dbReference type="Proteomes" id="UP000442619">
    <property type="component" value="Unassembled WGS sequence"/>
</dbReference>
<sequence>MEEKVGEEMKYYIREKLISLHHKFYVYDEAGKQAYEISSKVISIGDKTTLYDMRGEKYAYIEQRILHLMPHYDIYLDDHLVCSIAKKFQLIKNDYKLTNGYKVDGNFLALNFEIADPHGHVMGSIKRKFISIGDKYEIEIFDEKQELLALAILIAIANDVNRAQRNNAS</sequence>
<dbReference type="SUPFAM" id="SSF54518">
    <property type="entry name" value="Tubby C-terminal domain-like"/>
    <property type="match status" value="1"/>
</dbReference>
<dbReference type="EMBL" id="VUNM01000001">
    <property type="protein sequence ID" value="MST88133.1"/>
    <property type="molecule type" value="Genomic_DNA"/>
</dbReference>
<keyword evidence="3" id="KW-1185">Reference proteome</keyword>
<dbReference type="InterPro" id="IPR038595">
    <property type="entry name" value="LOR_sf"/>
</dbReference>
<dbReference type="AlphaFoldDB" id="A0A844FR32"/>